<dbReference type="PROSITE" id="PS50245">
    <property type="entry name" value="CAP_GLY_2"/>
    <property type="match status" value="1"/>
</dbReference>
<evidence type="ECO:0000256" key="7">
    <source>
        <dbReference type="ARBA" id="ARBA00023054"/>
    </source>
</evidence>
<keyword evidence="8" id="KW-0206">Cytoskeleton</keyword>
<evidence type="ECO:0000313" key="11">
    <source>
        <dbReference type="EMBL" id="KAK9398492.1"/>
    </source>
</evidence>
<dbReference type="InterPro" id="IPR000938">
    <property type="entry name" value="CAP-Gly_domain"/>
</dbReference>
<keyword evidence="4" id="KW-0963">Cytoplasm</keyword>
<keyword evidence="6" id="KW-0243">Dynein</keyword>
<evidence type="ECO:0000256" key="4">
    <source>
        <dbReference type="ARBA" id="ARBA00022490"/>
    </source>
</evidence>
<evidence type="ECO:0000256" key="3">
    <source>
        <dbReference type="ARBA" id="ARBA00016574"/>
    </source>
</evidence>
<feature type="region of interest" description="Disordered" evidence="9">
    <location>
        <begin position="157"/>
        <end position="187"/>
    </location>
</feature>
<evidence type="ECO:0000256" key="2">
    <source>
        <dbReference type="ARBA" id="ARBA00011010"/>
    </source>
</evidence>
<dbReference type="GO" id="GO:0030286">
    <property type="term" value="C:dynein complex"/>
    <property type="evidence" value="ECO:0007669"/>
    <property type="project" value="UniProtKB-KW"/>
</dbReference>
<comment type="similarity">
    <text evidence="2">Belongs to the dynactin 150 kDa subunit family.</text>
</comment>
<sequence>MNLAKGTNWEKLLCAIDFRICHYREILGVLESSSARPLCRGSSAPGRIPGSLPNGAGLTPRAPLGQTRLGPQTYIGVCQERLRVFGLGPVYPFWARWPSSGAQRSRRDSSSGHQSPQGLFPSQGLPQGSVETEARRGGCQWPERLLWGSLTQGVQRRLRAASSPRKRGGPFTPGRSPRAFRPLPAPSPAQGGSFVVSGWRDGLCCSSVVSVLVSSTSARMSAEASGKPLKVGARVEVIGKGHRGTVAYVGATLFATGKWVGVILDEARGKNDGTVQGRRYFTCEENHGIFVRQSQIQVFEEGADTTSPETPEASASRVPKRDSSEGPKASKLPGWFPPFSAAGMQLLLLAFFFGAGPPPLTSAASPWGPSSLPTRSAWFPPLWPGLYSHRAQISAVEGKGPAPCPAYEGVRKWPRSLMLGSEVTVRASPHGVPAQI</sequence>
<feature type="domain" description="CAP-Gly" evidence="10">
    <location>
        <begin position="250"/>
        <end position="292"/>
    </location>
</feature>
<keyword evidence="12" id="KW-1185">Reference proteome</keyword>
<accession>A0AAW1B9T7</accession>
<evidence type="ECO:0000256" key="9">
    <source>
        <dbReference type="SAM" id="MobiDB-lite"/>
    </source>
</evidence>
<proteinExistence type="inferred from homology"/>
<dbReference type="Pfam" id="PF01302">
    <property type="entry name" value="CAP_GLY"/>
    <property type="match status" value="1"/>
</dbReference>
<dbReference type="SUPFAM" id="SSF74924">
    <property type="entry name" value="Cap-Gly domain"/>
    <property type="match status" value="1"/>
</dbReference>
<dbReference type="SMART" id="SM01052">
    <property type="entry name" value="CAP_GLY"/>
    <property type="match status" value="1"/>
</dbReference>
<organism evidence="11 12">
    <name type="scientific">Crotalus adamanteus</name>
    <name type="common">Eastern diamondback rattlesnake</name>
    <dbReference type="NCBI Taxonomy" id="8729"/>
    <lineage>
        <taxon>Eukaryota</taxon>
        <taxon>Metazoa</taxon>
        <taxon>Chordata</taxon>
        <taxon>Craniata</taxon>
        <taxon>Vertebrata</taxon>
        <taxon>Euteleostomi</taxon>
        <taxon>Lepidosauria</taxon>
        <taxon>Squamata</taxon>
        <taxon>Bifurcata</taxon>
        <taxon>Unidentata</taxon>
        <taxon>Episquamata</taxon>
        <taxon>Toxicofera</taxon>
        <taxon>Serpentes</taxon>
        <taxon>Colubroidea</taxon>
        <taxon>Viperidae</taxon>
        <taxon>Crotalinae</taxon>
        <taxon>Crotalus</taxon>
    </lineage>
</organism>
<evidence type="ECO:0000256" key="8">
    <source>
        <dbReference type="ARBA" id="ARBA00023212"/>
    </source>
</evidence>
<evidence type="ECO:0000256" key="5">
    <source>
        <dbReference type="ARBA" id="ARBA00022701"/>
    </source>
</evidence>
<evidence type="ECO:0000313" key="12">
    <source>
        <dbReference type="Proteomes" id="UP001474421"/>
    </source>
</evidence>
<dbReference type="PROSITE" id="PS00845">
    <property type="entry name" value="CAP_GLY_1"/>
    <property type="match status" value="1"/>
</dbReference>
<feature type="region of interest" description="Disordered" evidence="9">
    <location>
        <begin position="102"/>
        <end position="135"/>
    </location>
</feature>
<name>A0AAW1B9T7_CROAD</name>
<dbReference type="Proteomes" id="UP001474421">
    <property type="component" value="Unassembled WGS sequence"/>
</dbReference>
<keyword evidence="7" id="KW-0175">Coiled coil</keyword>
<protein>
    <recommendedName>
        <fullName evidence="3">Dynactin subunit 1</fullName>
    </recommendedName>
</protein>
<dbReference type="AlphaFoldDB" id="A0AAW1B9T7"/>
<comment type="subcellular location">
    <subcellularLocation>
        <location evidence="1">Cytoplasm</location>
        <location evidence="1">Cytoskeleton</location>
    </subcellularLocation>
</comment>
<feature type="compositionally biased region" description="Basic residues" evidence="9">
    <location>
        <begin position="157"/>
        <end position="168"/>
    </location>
</feature>
<evidence type="ECO:0000256" key="6">
    <source>
        <dbReference type="ARBA" id="ARBA00023017"/>
    </source>
</evidence>
<dbReference type="InterPro" id="IPR036859">
    <property type="entry name" value="CAP-Gly_dom_sf"/>
</dbReference>
<comment type="caution">
    <text evidence="11">The sequence shown here is derived from an EMBL/GenBank/DDBJ whole genome shotgun (WGS) entry which is preliminary data.</text>
</comment>
<feature type="region of interest" description="Disordered" evidence="9">
    <location>
        <begin position="301"/>
        <end position="330"/>
    </location>
</feature>
<evidence type="ECO:0000259" key="10">
    <source>
        <dbReference type="PROSITE" id="PS50245"/>
    </source>
</evidence>
<keyword evidence="5" id="KW-0493">Microtubule</keyword>
<reference evidence="11 12" key="1">
    <citation type="journal article" date="2024" name="Proc. Natl. Acad. Sci. U.S.A.">
        <title>The genetic regulatory architecture and epigenomic basis for age-related changes in rattlesnake venom.</title>
        <authorList>
            <person name="Hogan M.P."/>
            <person name="Holding M.L."/>
            <person name="Nystrom G.S."/>
            <person name="Colston T.J."/>
            <person name="Bartlett D.A."/>
            <person name="Mason A.J."/>
            <person name="Ellsworth S.A."/>
            <person name="Rautsaw R.M."/>
            <person name="Lawrence K.C."/>
            <person name="Strickland J.L."/>
            <person name="He B."/>
            <person name="Fraser P."/>
            <person name="Margres M.J."/>
            <person name="Gilbert D.M."/>
            <person name="Gibbs H.L."/>
            <person name="Parkinson C.L."/>
            <person name="Rokyta D.R."/>
        </authorList>
    </citation>
    <scope>NUCLEOTIDE SEQUENCE [LARGE SCALE GENOMIC DNA]</scope>
    <source>
        <strain evidence="11">DRR0105</strain>
    </source>
</reference>
<evidence type="ECO:0000256" key="1">
    <source>
        <dbReference type="ARBA" id="ARBA00004245"/>
    </source>
</evidence>
<dbReference type="GO" id="GO:0005874">
    <property type="term" value="C:microtubule"/>
    <property type="evidence" value="ECO:0007669"/>
    <property type="project" value="UniProtKB-KW"/>
</dbReference>
<dbReference type="PANTHER" id="PTHR18916">
    <property type="entry name" value="DYNACTIN 1-RELATED MICROTUBULE-BINDING"/>
    <property type="match status" value="1"/>
</dbReference>
<gene>
    <name evidence="11" type="ORF">NXF25_013461</name>
</gene>
<dbReference type="Gene3D" id="2.30.30.190">
    <property type="entry name" value="CAP Gly-rich-like domain"/>
    <property type="match status" value="1"/>
</dbReference>
<dbReference type="FunFam" id="2.30.30.190:FF:000003">
    <property type="entry name" value="dynactin subunit 1 isoform X1"/>
    <property type="match status" value="1"/>
</dbReference>
<dbReference type="EMBL" id="JAOTOJ010000007">
    <property type="protein sequence ID" value="KAK9398492.1"/>
    <property type="molecule type" value="Genomic_DNA"/>
</dbReference>
<dbReference type="GO" id="GO:0008017">
    <property type="term" value="F:microtubule binding"/>
    <property type="evidence" value="ECO:0007669"/>
    <property type="project" value="UniProtKB-ARBA"/>
</dbReference>